<keyword evidence="2" id="KW-0689">Ribosomal protein</keyword>
<sequence>MFLPRRSLFCAHFFWRRRHLVTHATMPKYHQYQVVGRHVPSEKEPEPKVYRMKMWAPDAVRAKSKFWYFLAKLKKVKKTNGQLISCNEIFEKRPTTVKNYAIWVRYQSRTGYHNMYKEFRDTTMNGAVDSLYLDLASRHRVRASGVQIVKTAVIPSNKCIREATTMMHDPKIKFPVVQKIVRPPCKSLKTTFKYSRPSACLM</sequence>
<gene>
    <name evidence="5" type="ORF">POBO1169_LOCUS12613</name>
</gene>
<dbReference type="FunFam" id="3.10.20.10:FF:000002">
    <property type="entry name" value="60S ribosomal protein L18a"/>
    <property type="match status" value="1"/>
</dbReference>
<proteinExistence type="inferred from homology"/>
<dbReference type="EMBL" id="HBFA01024823">
    <property type="protein sequence ID" value="CAD8675262.1"/>
    <property type="molecule type" value="Transcribed_RNA"/>
</dbReference>
<evidence type="ECO:0000256" key="1">
    <source>
        <dbReference type="ARBA" id="ARBA00009362"/>
    </source>
</evidence>
<dbReference type="InterPro" id="IPR028877">
    <property type="entry name" value="Ribosomal_eL20"/>
</dbReference>
<dbReference type="SUPFAM" id="SSF160374">
    <property type="entry name" value="RplX-like"/>
    <property type="match status" value="1"/>
</dbReference>
<organism evidence="5">
    <name type="scientific">Pyramimonas obovata</name>
    <dbReference type="NCBI Taxonomy" id="1411642"/>
    <lineage>
        <taxon>Eukaryota</taxon>
        <taxon>Viridiplantae</taxon>
        <taxon>Chlorophyta</taxon>
        <taxon>Pyramimonadophyceae</taxon>
        <taxon>Pyramimonadales</taxon>
        <taxon>Pyramimonadaceae</taxon>
        <taxon>Pyramimonas</taxon>
        <taxon>Pyramimonas incertae sedis</taxon>
    </lineage>
</organism>
<dbReference type="InterPro" id="IPR021138">
    <property type="entry name" value="Ribosomal_eL20_eukaryotes"/>
</dbReference>
<dbReference type="GO" id="GO:0005840">
    <property type="term" value="C:ribosome"/>
    <property type="evidence" value="ECO:0007669"/>
    <property type="project" value="UniProtKB-KW"/>
</dbReference>
<reference evidence="5" key="1">
    <citation type="submission" date="2021-01" db="EMBL/GenBank/DDBJ databases">
        <authorList>
            <person name="Corre E."/>
            <person name="Pelletier E."/>
            <person name="Niang G."/>
            <person name="Scheremetjew M."/>
            <person name="Finn R."/>
            <person name="Kale V."/>
            <person name="Holt S."/>
            <person name="Cochrane G."/>
            <person name="Meng A."/>
            <person name="Brown T."/>
            <person name="Cohen L."/>
        </authorList>
    </citation>
    <scope>NUCLEOTIDE SEQUENCE</scope>
    <source>
        <strain evidence="5">CCMP722</strain>
    </source>
</reference>
<dbReference type="GO" id="GO:1990904">
    <property type="term" value="C:ribonucleoprotein complex"/>
    <property type="evidence" value="ECO:0007669"/>
    <property type="project" value="UniProtKB-KW"/>
</dbReference>
<name>A0A7S0WP20_9CHLO</name>
<evidence type="ECO:0000313" key="5">
    <source>
        <dbReference type="EMBL" id="CAD8675262.1"/>
    </source>
</evidence>
<feature type="domain" description="Large ribosomal subunit protein eL20" evidence="4">
    <location>
        <begin position="30"/>
        <end position="150"/>
    </location>
</feature>
<dbReference type="PIRSF" id="PIRSF002190">
    <property type="entry name" value="Ribosomal_L18a"/>
    <property type="match status" value="1"/>
</dbReference>
<accession>A0A7S0WP20</accession>
<dbReference type="Gene3D" id="3.10.20.10">
    <property type="match status" value="2"/>
</dbReference>
<dbReference type="AlphaFoldDB" id="A0A7S0WP20"/>
<dbReference type="Pfam" id="PF01775">
    <property type="entry name" value="Ribosomal_L18A"/>
    <property type="match status" value="1"/>
</dbReference>
<dbReference type="InterPro" id="IPR023573">
    <property type="entry name" value="Ribosomal_eL20_dom"/>
</dbReference>
<dbReference type="PANTHER" id="PTHR10052">
    <property type="entry name" value="60S RIBOSOMAL PROTEIN L18A"/>
    <property type="match status" value="1"/>
</dbReference>
<dbReference type="HAMAP" id="MF_00273">
    <property type="entry name" value="Ribosomal_eL20"/>
    <property type="match status" value="1"/>
</dbReference>
<evidence type="ECO:0000259" key="4">
    <source>
        <dbReference type="Pfam" id="PF01775"/>
    </source>
</evidence>
<protein>
    <recommendedName>
        <fullName evidence="4">Large ribosomal subunit protein eL20 domain-containing protein</fullName>
    </recommendedName>
</protein>
<dbReference type="GO" id="GO:0006412">
    <property type="term" value="P:translation"/>
    <property type="evidence" value="ECO:0007669"/>
    <property type="project" value="InterPro"/>
</dbReference>
<evidence type="ECO:0000256" key="3">
    <source>
        <dbReference type="ARBA" id="ARBA00023274"/>
    </source>
</evidence>
<evidence type="ECO:0000256" key="2">
    <source>
        <dbReference type="ARBA" id="ARBA00022980"/>
    </source>
</evidence>
<comment type="similarity">
    <text evidence="1">Belongs to the eukaryotic ribosomal protein eL20 family.</text>
</comment>
<keyword evidence="3" id="KW-0687">Ribonucleoprotein</keyword>
<dbReference type="GO" id="GO:0003735">
    <property type="term" value="F:structural constituent of ribosome"/>
    <property type="evidence" value="ECO:0007669"/>
    <property type="project" value="InterPro"/>
</dbReference>
<dbReference type="FunFam" id="3.10.20.10:FF:000001">
    <property type="entry name" value="60S ribosomal protein L18a"/>
    <property type="match status" value="1"/>
</dbReference>